<organism evidence="2 3">
    <name type="scientific">Blastococcus carthaginiensis</name>
    <dbReference type="NCBI Taxonomy" id="3050034"/>
    <lineage>
        <taxon>Bacteria</taxon>
        <taxon>Bacillati</taxon>
        <taxon>Actinomycetota</taxon>
        <taxon>Actinomycetes</taxon>
        <taxon>Geodermatophilales</taxon>
        <taxon>Geodermatophilaceae</taxon>
        <taxon>Blastococcus</taxon>
    </lineage>
</organism>
<feature type="domain" description="DUF559" evidence="1">
    <location>
        <begin position="177"/>
        <end position="239"/>
    </location>
</feature>
<dbReference type="RefSeq" id="WP_305998029.1">
    <property type="nucleotide sequence ID" value="NZ_JASNFN010000001.1"/>
</dbReference>
<dbReference type="Proteomes" id="UP001233673">
    <property type="component" value="Unassembled WGS sequence"/>
</dbReference>
<reference evidence="3" key="1">
    <citation type="submission" date="2023-05" db="EMBL/GenBank/DDBJ databases">
        <title>Draft genome of Pseudofrankia sp. BMG5.37.</title>
        <authorList>
            <person name="Gtari M."/>
            <person name="Ghodhbane F."/>
            <person name="Sbissi I."/>
        </authorList>
    </citation>
    <scope>NUCLEOTIDE SEQUENCE [LARGE SCALE GENOMIC DNA]</scope>
    <source>
        <strain evidence="3">BMG 814</strain>
    </source>
</reference>
<comment type="caution">
    <text evidence="2">The sequence shown here is derived from an EMBL/GenBank/DDBJ whole genome shotgun (WGS) entry which is preliminary data.</text>
</comment>
<proteinExistence type="predicted"/>
<name>A0ABT9I6S5_9ACTN</name>
<dbReference type="Pfam" id="PF04480">
    <property type="entry name" value="DUF559"/>
    <property type="match status" value="1"/>
</dbReference>
<evidence type="ECO:0000313" key="3">
    <source>
        <dbReference type="Proteomes" id="UP001233673"/>
    </source>
</evidence>
<sequence length="244" mass="26976">MLRQRIDAVLLGAPAGSVLSHRTAAELWDLEVPLVDDDRRVHLTVPPGARVRSRADRVVHASVVPAPETRRIDGLLVTSPSRTWIDLAGAVPPAALLAVTDQLLAQGYPADQFAHVVRRYRGRRGAARARAVMGRGDRRAGSPMESVLRWAILDAGLPCPVLQHEVRDERGRFLAAVDMAWPERRALVEFDGDVHRERRVFVNDLRRQNGLVLAGWQVLRFSSADVLGRQAGILRLLTRALTGN</sequence>
<dbReference type="EMBL" id="JASNFN010000001">
    <property type="protein sequence ID" value="MDP5181263.1"/>
    <property type="molecule type" value="Genomic_DNA"/>
</dbReference>
<dbReference type="Gene3D" id="3.40.960.10">
    <property type="entry name" value="VSR Endonuclease"/>
    <property type="match status" value="1"/>
</dbReference>
<keyword evidence="3" id="KW-1185">Reference proteome</keyword>
<accession>A0ABT9I6S5</accession>
<evidence type="ECO:0000313" key="2">
    <source>
        <dbReference type="EMBL" id="MDP5181263.1"/>
    </source>
</evidence>
<protein>
    <submittedName>
        <fullName evidence="2">DUF559 domain-containing protein</fullName>
    </submittedName>
</protein>
<dbReference type="SUPFAM" id="SSF52980">
    <property type="entry name" value="Restriction endonuclease-like"/>
    <property type="match status" value="1"/>
</dbReference>
<gene>
    <name evidence="2" type="ORF">QOZ88_01295</name>
</gene>
<dbReference type="InterPro" id="IPR007569">
    <property type="entry name" value="DUF559"/>
</dbReference>
<dbReference type="InterPro" id="IPR011335">
    <property type="entry name" value="Restrct_endonuc-II-like"/>
</dbReference>
<evidence type="ECO:0000259" key="1">
    <source>
        <dbReference type="Pfam" id="PF04480"/>
    </source>
</evidence>